<dbReference type="EMBL" id="AE000516">
    <property type="protein sequence ID" value="AAK47720.1"/>
    <property type="molecule type" value="Genomic_DNA"/>
</dbReference>
<protein>
    <submittedName>
        <fullName evidence="1">Uncharacterized protein</fullName>
    </submittedName>
</protein>
<gene>
    <name evidence="1" type="ordered locus">MT3378</name>
</gene>
<organism evidence="1 2">
    <name type="scientific">Mycobacterium tuberculosis (strain CDC 1551 / Oshkosh)</name>
    <dbReference type="NCBI Taxonomy" id="83331"/>
    <lineage>
        <taxon>Bacteria</taxon>
        <taxon>Bacillati</taxon>
        <taxon>Actinomycetota</taxon>
        <taxon>Actinomycetes</taxon>
        <taxon>Mycobacteriales</taxon>
        <taxon>Mycobacteriaceae</taxon>
        <taxon>Mycobacterium</taxon>
        <taxon>Mycobacterium tuberculosis complex</taxon>
    </lineage>
</organism>
<dbReference type="KEGG" id="mtc:MT3378"/>
<dbReference type="AlphaFoldDB" id="Q8VJ39"/>
<keyword evidence="2" id="KW-1185">Reference proteome</keyword>
<reference evidence="1 2" key="1">
    <citation type="journal article" date="2002" name="J. Bacteriol.">
        <title>Whole-genome comparison of Mycobacterium tuberculosis clinical and laboratory strains.</title>
        <authorList>
            <person name="Fleischmann R.D."/>
            <person name="Alland D."/>
            <person name="Eisen J.A."/>
            <person name="Carpenter L."/>
            <person name="White O."/>
            <person name="Peterson J."/>
            <person name="DeBoy R."/>
            <person name="Dodson R."/>
            <person name="Gwinn M."/>
            <person name="Haft D."/>
            <person name="Hickey E."/>
            <person name="Kolonay J.F."/>
            <person name="Nelson W.C."/>
            <person name="Umayam L.A."/>
            <person name="Ermolaeva M."/>
            <person name="Salzberg S.L."/>
            <person name="Delcher A."/>
            <person name="Utterback T."/>
            <person name="Weidman J."/>
            <person name="Khouri H."/>
            <person name="Gill J."/>
            <person name="Mikula A."/>
            <person name="Bishai W."/>
            <person name="Jacobs Jr W.R.Jr."/>
            <person name="Venter J.C."/>
            <person name="Fraser C.M."/>
        </authorList>
    </citation>
    <scope>NUCLEOTIDE SEQUENCE [LARGE SCALE GENOMIC DNA]</scope>
    <source>
        <strain evidence="2">CDC 1551 / Oshkosh</strain>
    </source>
</reference>
<sequence length="44" mass="4932">MRMAVQNDLLASGQDILRIAHARDLNLLGTPAPRELTQMHHVAR</sequence>
<proteinExistence type="predicted"/>
<accession>Q8VJ39</accession>
<dbReference type="HOGENOM" id="CLU_3218934_0_0_11"/>
<dbReference type="Proteomes" id="UP000001020">
    <property type="component" value="Chromosome"/>
</dbReference>
<evidence type="ECO:0000313" key="1">
    <source>
        <dbReference type="EMBL" id="AAK47720.1"/>
    </source>
</evidence>
<name>Q8VJ39_MYCTO</name>
<evidence type="ECO:0000313" key="2">
    <source>
        <dbReference type="Proteomes" id="UP000001020"/>
    </source>
</evidence>